<dbReference type="InterPro" id="IPR005273">
    <property type="entry name" value="Ura-DNA_glyco_family4"/>
</dbReference>
<evidence type="ECO:0000313" key="13">
    <source>
        <dbReference type="EMBL" id="QDU36921.1"/>
    </source>
</evidence>
<dbReference type="NCBIfam" id="TIGR00758">
    <property type="entry name" value="UDG_fam4"/>
    <property type="match status" value="1"/>
</dbReference>
<dbReference type="KEGG" id="mri:Mal4_12220"/>
<dbReference type="InterPro" id="IPR051536">
    <property type="entry name" value="UDG_Type-4/5"/>
</dbReference>
<evidence type="ECO:0000256" key="5">
    <source>
        <dbReference type="ARBA" id="ARBA00022485"/>
    </source>
</evidence>
<dbReference type="GO" id="GO:0004844">
    <property type="term" value="F:uracil DNA N-glycosylase activity"/>
    <property type="evidence" value="ECO:0007669"/>
    <property type="project" value="UniProtKB-EC"/>
</dbReference>
<dbReference type="Pfam" id="PF03167">
    <property type="entry name" value="UDG"/>
    <property type="match status" value="1"/>
</dbReference>
<evidence type="ECO:0000313" key="14">
    <source>
        <dbReference type="Proteomes" id="UP000320496"/>
    </source>
</evidence>
<evidence type="ECO:0000256" key="8">
    <source>
        <dbReference type="ARBA" id="ARBA00022801"/>
    </source>
</evidence>
<keyword evidence="14" id="KW-1185">Reference proteome</keyword>
<comment type="similarity">
    <text evidence="2">Belongs to the uracil-DNA glycosylase (UDG) superfamily. Type 4 (UDGa) family.</text>
</comment>
<dbReference type="SUPFAM" id="SSF52141">
    <property type="entry name" value="Uracil-DNA glycosylase-like"/>
    <property type="match status" value="1"/>
</dbReference>
<dbReference type="EC" id="3.2.2.27" evidence="3"/>
<dbReference type="InterPro" id="IPR005122">
    <property type="entry name" value="Uracil-DNA_glycosylase-like"/>
</dbReference>
<evidence type="ECO:0000256" key="9">
    <source>
        <dbReference type="ARBA" id="ARBA00023004"/>
    </source>
</evidence>
<keyword evidence="5" id="KW-0004">4Fe-4S</keyword>
<evidence type="ECO:0000256" key="3">
    <source>
        <dbReference type="ARBA" id="ARBA00012030"/>
    </source>
</evidence>
<evidence type="ECO:0000256" key="7">
    <source>
        <dbReference type="ARBA" id="ARBA00022763"/>
    </source>
</evidence>
<accession>A0A517Z374</accession>
<keyword evidence="8" id="KW-0378">Hydrolase</keyword>
<dbReference type="AlphaFoldDB" id="A0A517Z374"/>
<dbReference type="SMART" id="SM00986">
    <property type="entry name" value="UDG"/>
    <property type="match status" value="1"/>
</dbReference>
<evidence type="ECO:0000256" key="11">
    <source>
        <dbReference type="ARBA" id="ARBA00023204"/>
    </source>
</evidence>
<keyword evidence="11" id="KW-0234">DNA repair</keyword>
<evidence type="ECO:0000259" key="12">
    <source>
        <dbReference type="SMART" id="SM00986"/>
    </source>
</evidence>
<protein>
    <recommendedName>
        <fullName evidence="4">Type-4 uracil-DNA glycosylase</fullName>
        <ecNumber evidence="3">3.2.2.27</ecNumber>
    </recommendedName>
</protein>
<reference evidence="13 14" key="1">
    <citation type="submission" date="2019-02" db="EMBL/GenBank/DDBJ databases">
        <title>Deep-cultivation of Planctomycetes and their phenomic and genomic characterization uncovers novel biology.</title>
        <authorList>
            <person name="Wiegand S."/>
            <person name="Jogler M."/>
            <person name="Boedeker C."/>
            <person name="Pinto D."/>
            <person name="Vollmers J."/>
            <person name="Rivas-Marin E."/>
            <person name="Kohn T."/>
            <person name="Peeters S.H."/>
            <person name="Heuer A."/>
            <person name="Rast P."/>
            <person name="Oberbeckmann S."/>
            <person name="Bunk B."/>
            <person name="Jeske O."/>
            <person name="Meyerdierks A."/>
            <person name="Storesund J.E."/>
            <person name="Kallscheuer N."/>
            <person name="Luecker S."/>
            <person name="Lage O.M."/>
            <person name="Pohl T."/>
            <person name="Merkel B.J."/>
            <person name="Hornburger P."/>
            <person name="Mueller R.-W."/>
            <person name="Bruemmer F."/>
            <person name="Labrenz M."/>
            <person name="Spormann A.M."/>
            <person name="Op den Camp H."/>
            <person name="Overmann J."/>
            <person name="Amann R."/>
            <person name="Jetten M.S.M."/>
            <person name="Mascher T."/>
            <person name="Medema M.H."/>
            <person name="Devos D.P."/>
            <person name="Kaster A.-K."/>
            <person name="Ovreas L."/>
            <person name="Rohde M."/>
            <person name="Galperin M.Y."/>
            <person name="Jogler C."/>
        </authorList>
    </citation>
    <scope>NUCLEOTIDE SEQUENCE [LARGE SCALE GENOMIC DNA]</scope>
    <source>
        <strain evidence="13 14">Mal4</strain>
    </source>
</reference>
<feature type="domain" description="Uracil-DNA glycosylase-like" evidence="12">
    <location>
        <begin position="43"/>
        <end position="189"/>
    </location>
</feature>
<keyword evidence="9" id="KW-0408">Iron</keyword>
<dbReference type="CDD" id="cd10030">
    <property type="entry name" value="UDG-F4_TTUDGA_SPO1dp_like"/>
    <property type="match status" value="1"/>
</dbReference>
<evidence type="ECO:0000256" key="10">
    <source>
        <dbReference type="ARBA" id="ARBA00023014"/>
    </source>
</evidence>
<dbReference type="GO" id="GO:0051539">
    <property type="term" value="F:4 iron, 4 sulfur cluster binding"/>
    <property type="evidence" value="ECO:0007669"/>
    <property type="project" value="UniProtKB-KW"/>
</dbReference>
<keyword evidence="10" id="KW-0411">Iron-sulfur</keyword>
<gene>
    <name evidence="13" type="ORF">Mal4_12220</name>
</gene>
<dbReference type="GO" id="GO:0006281">
    <property type="term" value="P:DNA repair"/>
    <property type="evidence" value="ECO:0007669"/>
    <property type="project" value="UniProtKB-KW"/>
</dbReference>
<organism evidence="13 14">
    <name type="scientific">Maioricimonas rarisocia</name>
    <dbReference type="NCBI Taxonomy" id="2528026"/>
    <lineage>
        <taxon>Bacteria</taxon>
        <taxon>Pseudomonadati</taxon>
        <taxon>Planctomycetota</taxon>
        <taxon>Planctomycetia</taxon>
        <taxon>Planctomycetales</taxon>
        <taxon>Planctomycetaceae</taxon>
        <taxon>Maioricimonas</taxon>
    </lineage>
</organism>
<sequence>MPRSESRPRSRAAREKALSALAERVAQCTRCQELAETRTQTVFGVGNPQAQVMFVGEAPGADEDKQGEPFVGRAGQLLNKIIEACGWKREDIYICNILRCRPPGNRNPSPKEAANCREYLDGQISTVDPDYIVCWGTIAAQNLLDTTETIGKLRGRFMEYGRAKVLCTYHPSYLLRNPSAKKPVWEDMQLLLKEMGLEPPPQK</sequence>
<dbReference type="Gene3D" id="3.40.470.10">
    <property type="entry name" value="Uracil-DNA glycosylase-like domain"/>
    <property type="match status" value="1"/>
</dbReference>
<evidence type="ECO:0000256" key="1">
    <source>
        <dbReference type="ARBA" id="ARBA00001400"/>
    </source>
</evidence>
<keyword evidence="6" id="KW-0479">Metal-binding</keyword>
<dbReference type="InterPro" id="IPR036895">
    <property type="entry name" value="Uracil-DNA_glycosylase-like_sf"/>
</dbReference>
<dbReference type="EMBL" id="CP036275">
    <property type="protein sequence ID" value="QDU36921.1"/>
    <property type="molecule type" value="Genomic_DNA"/>
</dbReference>
<name>A0A517Z374_9PLAN</name>
<evidence type="ECO:0000256" key="6">
    <source>
        <dbReference type="ARBA" id="ARBA00022723"/>
    </source>
</evidence>
<dbReference type="GO" id="GO:0046872">
    <property type="term" value="F:metal ion binding"/>
    <property type="evidence" value="ECO:0007669"/>
    <property type="project" value="UniProtKB-KW"/>
</dbReference>
<proteinExistence type="inferred from homology"/>
<dbReference type="PANTHER" id="PTHR33693:SF1">
    <property type="entry name" value="TYPE-4 URACIL-DNA GLYCOSYLASE"/>
    <property type="match status" value="1"/>
</dbReference>
<dbReference type="PANTHER" id="PTHR33693">
    <property type="entry name" value="TYPE-5 URACIL-DNA GLYCOSYLASE"/>
    <property type="match status" value="1"/>
</dbReference>
<dbReference type="SMART" id="SM00987">
    <property type="entry name" value="UreE_C"/>
    <property type="match status" value="1"/>
</dbReference>
<keyword evidence="7" id="KW-0227">DNA damage</keyword>
<evidence type="ECO:0000256" key="4">
    <source>
        <dbReference type="ARBA" id="ARBA00019403"/>
    </source>
</evidence>
<evidence type="ECO:0000256" key="2">
    <source>
        <dbReference type="ARBA" id="ARBA00006521"/>
    </source>
</evidence>
<dbReference type="Proteomes" id="UP000320496">
    <property type="component" value="Chromosome"/>
</dbReference>
<comment type="catalytic activity">
    <reaction evidence="1">
        <text>Hydrolyzes single-stranded DNA or mismatched double-stranded DNA and polynucleotides, releasing free uracil.</text>
        <dbReference type="EC" id="3.2.2.27"/>
    </reaction>
</comment>